<dbReference type="EMBL" id="VSRR010004932">
    <property type="protein sequence ID" value="MPC41108.1"/>
    <property type="molecule type" value="Genomic_DNA"/>
</dbReference>
<evidence type="ECO:0000313" key="2">
    <source>
        <dbReference type="Proteomes" id="UP000324222"/>
    </source>
</evidence>
<gene>
    <name evidence="1" type="ORF">E2C01_034692</name>
</gene>
<keyword evidence="2" id="KW-1185">Reference proteome</keyword>
<dbReference type="AlphaFoldDB" id="A0A5B7F7L3"/>
<proteinExistence type="predicted"/>
<protein>
    <submittedName>
        <fullName evidence="1">Uncharacterized protein</fullName>
    </submittedName>
</protein>
<reference evidence="1 2" key="1">
    <citation type="submission" date="2019-05" db="EMBL/GenBank/DDBJ databases">
        <title>Another draft genome of Portunus trituberculatus and its Hox gene families provides insights of decapod evolution.</title>
        <authorList>
            <person name="Jeong J.-H."/>
            <person name="Song I."/>
            <person name="Kim S."/>
            <person name="Choi T."/>
            <person name="Kim D."/>
            <person name="Ryu S."/>
            <person name="Kim W."/>
        </authorList>
    </citation>
    <scope>NUCLEOTIDE SEQUENCE [LARGE SCALE GENOMIC DNA]</scope>
    <source>
        <tissue evidence="1">Muscle</tissue>
    </source>
</reference>
<name>A0A5B7F7L3_PORTR</name>
<comment type="caution">
    <text evidence="1">The sequence shown here is derived from an EMBL/GenBank/DDBJ whole genome shotgun (WGS) entry which is preliminary data.</text>
</comment>
<dbReference type="Proteomes" id="UP000324222">
    <property type="component" value="Unassembled WGS sequence"/>
</dbReference>
<organism evidence="1 2">
    <name type="scientific">Portunus trituberculatus</name>
    <name type="common">Swimming crab</name>
    <name type="synonym">Neptunus trituberculatus</name>
    <dbReference type="NCBI Taxonomy" id="210409"/>
    <lineage>
        <taxon>Eukaryota</taxon>
        <taxon>Metazoa</taxon>
        <taxon>Ecdysozoa</taxon>
        <taxon>Arthropoda</taxon>
        <taxon>Crustacea</taxon>
        <taxon>Multicrustacea</taxon>
        <taxon>Malacostraca</taxon>
        <taxon>Eumalacostraca</taxon>
        <taxon>Eucarida</taxon>
        <taxon>Decapoda</taxon>
        <taxon>Pleocyemata</taxon>
        <taxon>Brachyura</taxon>
        <taxon>Eubrachyura</taxon>
        <taxon>Portunoidea</taxon>
        <taxon>Portunidae</taxon>
        <taxon>Portuninae</taxon>
        <taxon>Portunus</taxon>
    </lineage>
</organism>
<sequence length="76" mass="8824">MLRRLNLKSIHPSIRYKIVQLADTTVLNMLSVGRISIRICANFLDKVPGGMDEIPKPISVVCHKLTWRRYLADFWN</sequence>
<accession>A0A5B7F7L3</accession>
<evidence type="ECO:0000313" key="1">
    <source>
        <dbReference type="EMBL" id="MPC41108.1"/>
    </source>
</evidence>